<dbReference type="InterPro" id="IPR029058">
    <property type="entry name" value="AB_hydrolase_fold"/>
</dbReference>
<dbReference type="AlphaFoldDB" id="A0A7S3DMQ3"/>
<comment type="similarity">
    <text evidence="1">Belongs to the peptidase S10 family.</text>
</comment>
<organism evidence="3">
    <name type="scientific">Entomoneis paludosa</name>
    <dbReference type="NCBI Taxonomy" id="265537"/>
    <lineage>
        <taxon>Eukaryota</taxon>
        <taxon>Sar</taxon>
        <taxon>Stramenopiles</taxon>
        <taxon>Ochrophyta</taxon>
        <taxon>Bacillariophyta</taxon>
        <taxon>Bacillariophyceae</taxon>
        <taxon>Bacillariophycidae</taxon>
        <taxon>Entomoneidaceae</taxon>
        <taxon>Entomoneis</taxon>
    </lineage>
</organism>
<feature type="transmembrane region" description="Helical" evidence="2">
    <location>
        <begin position="355"/>
        <end position="373"/>
    </location>
</feature>
<sequence length="403" mass="43779">MSYILNKNRQGAPLQIPLAGAAIGNGWFDPAHQYSAAEAAYGHGLLDRAQVNAMAVKEQACQTELAQGNYDADVCFALQDDVIDESFGTSSKFRVSSYDVRLSENKKGDRRFPKGHKVTEGYLGGWDLPNWAEGTLDTSVWNDVLEIIHATAATEAGLTYCECTDPPYDALADEDGKSVVTEIASVLQDPSRPALVFFTGVEDLICNHVGTEKALENIPWDGRDTWLNALRSAWLPFPNRPQAAGFVKEFETLIFVKILNAGHMVPMDVPEIALELIRTLLFKGGNYASSQQKLTEKADKPPSSCTACEICPAPPRLHCPTCDFLDDTPSRECAAAVQKALSSGGNAVGSNPSTAIGALILVAGLIVYACVIARQQNNSHHAMEAVEDHVELQPPRYRDESEL</sequence>
<protein>
    <recommendedName>
        <fullName evidence="4">Carboxypeptidase</fullName>
    </recommendedName>
</protein>
<dbReference type="SUPFAM" id="SSF53474">
    <property type="entry name" value="alpha/beta-Hydrolases"/>
    <property type="match status" value="1"/>
</dbReference>
<dbReference type="InterPro" id="IPR001563">
    <property type="entry name" value="Peptidase_S10"/>
</dbReference>
<dbReference type="InterPro" id="IPR033124">
    <property type="entry name" value="Ser_caboxypep_his_AS"/>
</dbReference>
<dbReference type="Gene3D" id="3.40.50.1820">
    <property type="entry name" value="alpha/beta hydrolase"/>
    <property type="match status" value="1"/>
</dbReference>
<accession>A0A7S3DMQ3</accession>
<evidence type="ECO:0000256" key="2">
    <source>
        <dbReference type="SAM" id="Phobius"/>
    </source>
</evidence>
<keyword evidence="2" id="KW-0812">Transmembrane</keyword>
<evidence type="ECO:0000256" key="1">
    <source>
        <dbReference type="ARBA" id="ARBA00009431"/>
    </source>
</evidence>
<keyword evidence="2" id="KW-0472">Membrane</keyword>
<evidence type="ECO:0000313" key="3">
    <source>
        <dbReference type="EMBL" id="CAD9958190.1"/>
    </source>
</evidence>
<proteinExistence type="inferred from homology"/>
<dbReference type="PROSITE" id="PS00560">
    <property type="entry name" value="CARBOXYPEPT_SER_HIS"/>
    <property type="match status" value="1"/>
</dbReference>
<dbReference type="GO" id="GO:0004185">
    <property type="term" value="F:serine-type carboxypeptidase activity"/>
    <property type="evidence" value="ECO:0007669"/>
    <property type="project" value="InterPro"/>
</dbReference>
<reference evidence="3" key="1">
    <citation type="submission" date="2021-01" db="EMBL/GenBank/DDBJ databases">
        <authorList>
            <person name="Corre E."/>
            <person name="Pelletier E."/>
            <person name="Niang G."/>
            <person name="Scheremetjew M."/>
            <person name="Finn R."/>
            <person name="Kale V."/>
            <person name="Holt S."/>
            <person name="Cochrane G."/>
            <person name="Meng A."/>
            <person name="Brown T."/>
            <person name="Cohen L."/>
        </authorList>
    </citation>
    <scope>NUCLEOTIDE SEQUENCE</scope>
    <source>
        <strain evidence="3">CCMP125</strain>
    </source>
</reference>
<dbReference type="GO" id="GO:0006508">
    <property type="term" value="P:proteolysis"/>
    <property type="evidence" value="ECO:0007669"/>
    <property type="project" value="InterPro"/>
</dbReference>
<keyword evidence="2" id="KW-1133">Transmembrane helix</keyword>
<gene>
    <name evidence="3" type="ORF">APAL1065_LOCUS8618</name>
</gene>
<dbReference type="Pfam" id="PF00450">
    <property type="entry name" value="Peptidase_S10"/>
    <property type="match status" value="1"/>
</dbReference>
<name>A0A7S3DMQ3_9STRA</name>
<dbReference type="EMBL" id="HBHT01012881">
    <property type="protein sequence ID" value="CAD9958190.1"/>
    <property type="molecule type" value="Transcribed_RNA"/>
</dbReference>
<evidence type="ECO:0008006" key="4">
    <source>
        <dbReference type="Google" id="ProtNLM"/>
    </source>
</evidence>